<dbReference type="AlphaFoldDB" id="A0A9W9Z155"/>
<dbReference type="EMBL" id="MU826832">
    <property type="protein sequence ID" value="KAJ7373090.1"/>
    <property type="molecule type" value="Genomic_DNA"/>
</dbReference>
<dbReference type="Proteomes" id="UP001163046">
    <property type="component" value="Unassembled WGS sequence"/>
</dbReference>
<evidence type="ECO:0000313" key="2">
    <source>
        <dbReference type="Proteomes" id="UP001163046"/>
    </source>
</evidence>
<accession>A0A9W9Z155</accession>
<dbReference type="OrthoDB" id="5946426at2759"/>
<organism evidence="1 2">
    <name type="scientific">Desmophyllum pertusum</name>
    <dbReference type="NCBI Taxonomy" id="174260"/>
    <lineage>
        <taxon>Eukaryota</taxon>
        <taxon>Metazoa</taxon>
        <taxon>Cnidaria</taxon>
        <taxon>Anthozoa</taxon>
        <taxon>Hexacorallia</taxon>
        <taxon>Scleractinia</taxon>
        <taxon>Caryophylliina</taxon>
        <taxon>Caryophylliidae</taxon>
        <taxon>Desmophyllum</taxon>
    </lineage>
</organism>
<evidence type="ECO:0000313" key="1">
    <source>
        <dbReference type="EMBL" id="KAJ7373090.1"/>
    </source>
</evidence>
<comment type="caution">
    <text evidence="1">The sequence shown here is derived from an EMBL/GenBank/DDBJ whole genome shotgun (WGS) entry which is preliminary data.</text>
</comment>
<name>A0A9W9Z155_9CNID</name>
<keyword evidence="2" id="KW-1185">Reference proteome</keyword>
<protein>
    <submittedName>
        <fullName evidence="1">Uncharacterized protein</fullName>
    </submittedName>
</protein>
<reference evidence="1" key="1">
    <citation type="submission" date="2023-01" db="EMBL/GenBank/DDBJ databases">
        <title>Genome assembly of the deep-sea coral Lophelia pertusa.</title>
        <authorList>
            <person name="Herrera S."/>
            <person name="Cordes E."/>
        </authorList>
    </citation>
    <scope>NUCLEOTIDE SEQUENCE</scope>
    <source>
        <strain evidence="1">USNM1676648</strain>
        <tissue evidence="1">Polyp</tissue>
    </source>
</reference>
<proteinExistence type="predicted"/>
<sequence>MNTKVDLKFSKFLKAEWLSDVRNYEVNDATIVVNISNTDAIIAGPAPRKVIHPRKSTILEGLNVISAKSLVLIKVPEETNIGGMVLEDGWFQQTALDPTFPWDVPLYKSPQFDVGSVELDPYIATGSRKRPNTGDANKTYNIKVNVWFSPAKTNCGIHNHHTDPELLEVHTQVYGVGRMQKFRENDYKSIYEDVKMSPGFTHNPFAGVDDNGDFFYGWHQYYSDTDCIWMAIEHHPA</sequence>
<gene>
    <name evidence="1" type="ORF">OS493_014238</name>
</gene>